<accession>A0A6C0HXK2</accession>
<reference evidence="1" key="1">
    <citation type="journal article" date="2020" name="Nature">
        <title>Giant virus diversity and host interactions through global metagenomics.</title>
        <authorList>
            <person name="Schulz F."/>
            <person name="Roux S."/>
            <person name="Paez-Espino D."/>
            <person name="Jungbluth S."/>
            <person name="Walsh D.A."/>
            <person name="Denef V.J."/>
            <person name="McMahon K.D."/>
            <person name="Konstantinidis K.T."/>
            <person name="Eloe-Fadrosh E.A."/>
            <person name="Kyrpides N.C."/>
            <person name="Woyke T."/>
        </authorList>
    </citation>
    <scope>NUCLEOTIDE SEQUENCE</scope>
    <source>
        <strain evidence="1">GVMAG-M-3300023184-177</strain>
    </source>
</reference>
<proteinExistence type="predicted"/>
<dbReference type="AlphaFoldDB" id="A0A6C0HXK2"/>
<evidence type="ECO:0000313" key="1">
    <source>
        <dbReference type="EMBL" id="QHT84573.1"/>
    </source>
</evidence>
<protein>
    <submittedName>
        <fullName evidence="1">Uncharacterized protein</fullName>
    </submittedName>
</protein>
<organism evidence="1">
    <name type="scientific">viral metagenome</name>
    <dbReference type="NCBI Taxonomy" id="1070528"/>
    <lineage>
        <taxon>unclassified sequences</taxon>
        <taxon>metagenomes</taxon>
        <taxon>organismal metagenomes</taxon>
    </lineage>
</organism>
<dbReference type="EMBL" id="MN740020">
    <property type="protein sequence ID" value="QHT84573.1"/>
    <property type="molecule type" value="Genomic_DNA"/>
</dbReference>
<sequence>MSSIKCVGNSIDTNEVFLHPITLELVLNQNTNKICPTELHYVNGKPYTYAPISKTTYKEFKDRDLQKFMSVPYLNLSMEQMLMMYNITSIDTMMKWINNNMDKPLQTINRILMVWIRFNFEELKENNRILINIYKKISKNYKLKNINDDELENNINKWFKNNAADSFHLDLTEYLFF</sequence>
<name>A0A6C0HXK2_9ZZZZ</name>